<name>A0A4Y2GVM1_ARAVE</name>
<dbReference type="AlphaFoldDB" id="A0A4Y2GVM1"/>
<sequence>MTRTTPELASSPQTSAPHQRDYVWLPTYDLTCNRAPCTVDLQWNRVSSLEPLDNVAETLPLGHRGLPSWWCLNYWNIEK</sequence>
<evidence type="ECO:0000313" key="2">
    <source>
        <dbReference type="Proteomes" id="UP000499080"/>
    </source>
</evidence>
<accession>A0A4Y2GVM1</accession>
<evidence type="ECO:0000313" key="1">
    <source>
        <dbReference type="EMBL" id="GBM57820.1"/>
    </source>
</evidence>
<dbReference type="Proteomes" id="UP000499080">
    <property type="component" value="Unassembled WGS sequence"/>
</dbReference>
<comment type="caution">
    <text evidence="1">The sequence shown here is derived from an EMBL/GenBank/DDBJ whole genome shotgun (WGS) entry which is preliminary data.</text>
</comment>
<organism evidence="1 2">
    <name type="scientific">Araneus ventricosus</name>
    <name type="common">Orbweaver spider</name>
    <name type="synonym">Epeira ventricosa</name>
    <dbReference type="NCBI Taxonomy" id="182803"/>
    <lineage>
        <taxon>Eukaryota</taxon>
        <taxon>Metazoa</taxon>
        <taxon>Ecdysozoa</taxon>
        <taxon>Arthropoda</taxon>
        <taxon>Chelicerata</taxon>
        <taxon>Arachnida</taxon>
        <taxon>Araneae</taxon>
        <taxon>Araneomorphae</taxon>
        <taxon>Entelegynae</taxon>
        <taxon>Araneoidea</taxon>
        <taxon>Araneidae</taxon>
        <taxon>Araneus</taxon>
    </lineage>
</organism>
<protein>
    <submittedName>
        <fullName evidence="1">Uncharacterized protein</fullName>
    </submittedName>
</protein>
<gene>
    <name evidence="1" type="ORF">AVEN_22073_1</name>
</gene>
<reference evidence="1 2" key="1">
    <citation type="journal article" date="2019" name="Sci. Rep.">
        <title>Orb-weaving spider Araneus ventricosus genome elucidates the spidroin gene catalogue.</title>
        <authorList>
            <person name="Kono N."/>
            <person name="Nakamura H."/>
            <person name="Ohtoshi R."/>
            <person name="Moran D.A.P."/>
            <person name="Shinohara A."/>
            <person name="Yoshida Y."/>
            <person name="Fujiwara M."/>
            <person name="Mori M."/>
            <person name="Tomita M."/>
            <person name="Arakawa K."/>
        </authorList>
    </citation>
    <scope>NUCLEOTIDE SEQUENCE [LARGE SCALE GENOMIC DNA]</scope>
</reference>
<dbReference type="EMBL" id="BGPR01001608">
    <property type="protein sequence ID" value="GBM57820.1"/>
    <property type="molecule type" value="Genomic_DNA"/>
</dbReference>
<proteinExistence type="predicted"/>
<keyword evidence="2" id="KW-1185">Reference proteome</keyword>